<comment type="function">
    <text evidence="6">Catalyzes the methylation of C-1 in precorrin-5 and the subsequent extrusion of acetic acid from the resulting intermediate to form cobalt-precorrin-6A.</text>
</comment>
<evidence type="ECO:0000259" key="7">
    <source>
        <dbReference type="Pfam" id="PF00590"/>
    </source>
</evidence>
<evidence type="ECO:0000313" key="8">
    <source>
        <dbReference type="EMBL" id="MFC2969087.1"/>
    </source>
</evidence>
<keyword evidence="4 6" id="KW-0808">Transferase</keyword>
<evidence type="ECO:0000256" key="1">
    <source>
        <dbReference type="ARBA" id="ARBA00004953"/>
    </source>
</evidence>
<comment type="catalytic activity">
    <reaction evidence="6">
        <text>precorrin-5 + S-adenosyl-L-methionine + H2O = precorrin-6A + acetate + S-adenosyl-L-homocysteine + 2 H(+)</text>
        <dbReference type="Rhea" id="RHEA:18261"/>
        <dbReference type="ChEBI" id="CHEBI:15377"/>
        <dbReference type="ChEBI" id="CHEBI:15378"/>
        <dbReference type="ChEBI" id="CHEBI:30089"/>
        <dbReference type="ChEBI" id="CHEBI:57856"/>
        <dbReference type="ChEBI" id="CHEBI:59789"/>
        <dbReference type="ChEBI" id="CHEBI:77871"/>
        <dbReference type="ChEBI" id="CHEBI:77872"/>
        <dbReference type="EC" id="2.1.1.152"/>
    </reaction>
</comment>
<evidence type="ECO:0000256" key="5">
    <source>
        <dbReference type="ARBA" id="ARBA00022691"/>
    </source>
</evidence>
<evidence type="ECO:0000256" key="3">
    <source>
        <dbReference type="ARBA" id="ARBA00022603"/>
    </source>
</evidence>
<dbReference type="GO" id="GO:0032259">
    <property type="term" value="P:methylation"/>
    <property type="evidence" value="ECO:0007669"/>
    <property type="project" value="UniProtKB-KW"/>
</dbReference>
<dbReference type="Gene3D" id="3.30.950.10">
    <property type="entry name" value="Methyltransferase, Cobalt-precorrin-4 Transmethylase, Domain 2"/>
    <property type="match status" value="1"/>
</dbReference>
<keyword evidence="2" id="KW-0169">Cobalamin biosynthesis</keyword>
<dbReference type="Proteomes" id="UP001595443">
    <property type="component" value="Unassembled WGS sequence"/>
</dbReference>
<keyword evidence="9" id="KW-1185">Reference proteome</keyword>
<gene>
    <name evidence="8" type="primary">cobF</name>
    <name evidence="8" type="ORF">ACFOES_13355</name>
</gene>
<reference evidence="9" key="1">
    <citation type="journal article" date="2019" name="Int. J. Syst. Evol. Microbiol.">
        <title>The Global Catalogue of Microorganisms (GCM) 10K type strain sequencing project: providing services to taxonomists for standard genome sequencing and annotation.</title>
        <authorList>
            <consortium name="The Broad Institute Genomics Platform"/>
            <consortium name="The Broad Institute Genome Sequencing Center for Infectious Disease"/>
            <person name="Wu L."/>
            <person name="Ma J."/>
        </authorList>
    </citation>
    <scope>NUCLEOTIDE SEQUENCE [LARGE SCALE GENOMIC DNA]</scope>
    <source>
        <strain evidence="9">KCTC 62192</strain>
    </source>
</reference>
<dbReference type="SUPFAM" id="SSF53790">
    <property type="entry name" value="Tetrapyrrole methylase"/>
    <property type="match status" value="1"/>
</dbReference>
<dbReference type="InterPro" id="IPR014777">
    <property type="entry name" value="4pyrrole_Mease_sub1"/>
</dbReference>
<protein>
    <recommendedName>
        <fullName evidence="6">Precorrin-6A synthase [deacetylating]</fullName>
        <ecNumber evidence="6">2.1.1.152</ecNumber>
    </recommendedName>
</protein>
<dbReference type="InterPro" id="IPR012797">
    <property type="entry name" value="CobF"/>
</dbReference>
<proteinExistence type="predicted"/>
<dbReference type="GO" id="GO:0043819">
    <property type="term" value="F:precorrin-6A synthase (deacetylating) activity"/>
    <property type="evidence" value="ECO:0007669"/>
    <property type="project" value="UniProtKB-EC"/>
</dbReference>
<dbReference type="RefSeq" id="WP_377833794.1">
    <property type="nucleotide sequence ID" value="NZ_JBHRSK010000010.1"/>
</dbReference>
<dbReference type="PIRSF" id="PIRSF036525">
    <property type="entry name" value="CobF"/>
    <property type="match status" value="1"/>
</dbReference>
<dbReference type="PANTHER" id="PTHR43467:SF1">
    <property type="entry name" value="PRECORRIN-6A SYNTHASE [DEACETYLATING]"/>
    <property type="match status" value="1"/>
</dbReference>
<keyword evidence="5 6" id="KW-0949">S-adenosyl-L-methionine</keyword>
<dbReference type="EC" id="2.1.1.152" evidence="6"/>
<dbReference type="Pfam" id="PF00590">
    <property type="entry name" value="TP_methylase"/>
    <property type="match status" value="1"/>
</dbReference>
<accession>A0ABV7AK09</accession>
<dbReference type="InterPro" id="IPR014776">
    <property type="entry name" value="4pyrrole_Mease_sub2"/>
</dbReference>
<feature type="domain" description="Tetrapyrrole methylase" evidence="7">
    <location>
        <begin position="4"/>
        <end position="222"/>
    </location>
</feature>
<evidence type="ECO:0000313" key="9">
    <source>
        <dbReference type="Proteomes" id="UP001595443"/>
    </source>
</evidence>
<dbReference type="InterPro" id="IPR000878">
    <property type="entry name" value="4pyrrol_Mease"/>
</dbReference>
<evidence type="ECO:0000256" key="6">
    <source>
        <dbReference type="PIRNR" id="PIRNR036525"/>
    </source>
</evidence>
<evidence type="ECO:0000256" key="2">
    <source>
        <dbReference type="ARBA" id="ARBA00022573"/>
    </source>
</evidence>
<dbReference type="CDD" id="cd11643">
    <property type="entry name" value="Precorrin-6A-synthase"/>
    <property type="match status" value="1"/>
</dbReference>
<keyword evidence="3 6" id="KW-0489">Methyltransferase</keyword>
<dbReference type="InterPro" id="IPR035996">
    <property type="entry name" value="4pyrrol_Methylase_sf"/>
</dbReference>
<dbReference type="EMBL" id="JBHRSK010000010">
    <property type="protein sequence ID" value="MFC2969087.1"/>
    <property type="molecule type" value="Genomic_DNA"/>
</dbReference>
<dbReference type="NCBIfam" id="TIGR02434">
    <property type="entry name" value="CobF"/>
    <property type="match status" value="1"/>
</dbReference>
<evidence type="ECO:0000256" key="4">
    <source>
        <dbReference type="ARBA" id="ARBA00022679"/>
    </source>
</evidence>
<dbReference type="Gene3D" id="3.40.1010.10">
    <property type="entry name" value="Cobalt-precorrin-4 Transmethylase, Domain 1"/>
    <property type="match status" value="1"/>
</dbReference>
<comment type="pathway">
    <text evidence="1">Cofactor biosynthesis; adenosylcobalamin biosynthesis.</text>
</comment>
<sequence length="251" mass="27066">MIALSLIGIGTGNPDHVTRQAVDEINAVDVILIPRKGPEKDGLAHLRREICARVLRGPGPALREFDLPRRDGSGDYRAGVDAWHDAIAEVWAAELAAALPRGGRAGFLVWGDPALYDSSLRIAERLRARMRLEVRVIPGITAIAALTAGHAIPLNTIAAPVTITTGRRLRAAGWPPGSDTLVVMLDGSNAFQHIDSEGISIWWSGYAGMAEELRIAGPLAEVASEIVAARALARARHGWIMDIYLLRRDCD</sequence>
<name>A0ABV7AK09_9RHOB</name>
<comment type="caution">
    <text evidence="8">The sequence shown here is derived from an EMBL/GenBank/DDBJ whole genome shotgun (WGS) entry which is preliminary data.</text>
</comment>
<organism evidence="8 9">
    <name type="scientific">Acidimangrovimonas pyrenivorans</name>
    <dbReference type="NCBI Taxonomy" id="2030798"/>
    <lineage>
        <taxon>Bacteria</taxon>
        <taxon>Pseudomonadati</taxon>
        <taxon>Pseudomonadota</taxon>
        <taxon>Alphaproteobacteria</taxon>
        <taxon>Rhodobacterales</taxon>
        <taxon>Paracoccaceae</taxon>
        <taxon>Acidimangrovimonas</taxon>
    </lineage>
</organism>
<dbReference type="PANTHER" id="PTHR43467">
    <property type="entry name" value="COBALT-PRECORRIN-2 C(20)-METHYLTRANSFERASE"/>
    <property type="match status" value="1"/>
</dbReference>